<accession>A0A1J1EC03</accession>
<organism evidence="1 2">
    <name type="scientific">Ichthyobacterium seriolicida</name>
    <dbReference type="NCBI Taxonomy" id="242600"/>
    <lineage>
        <taxon>Bacteria</taxon>
        <taxon>Pseudomonadati</taxon>
        <taxon>Bacteroidota</taxon>
        <taxon>Flavobacteriia</taxon>
        <taxon>Flavobacteriales</taxon>
        <taxon>Ichthyobacteriaceae</taxon>
        <taxon>Ichthyobacterium</taxon>
    </lineage>
</organism>
<dbReference type="AlphaFoldDB" id="A0A1J1EC03"/>
<gene>
    <name evidence="1" type="ORF">JBKA6_1462</name>
</gene>
<protein>
    <submittedName>
        <fullName evidence="1">Uncharacterized protein</fullName>
    </submittedName>
</protein>
<proteinExistence type="predicted"/>
<dbReference type="EMBL" id="AP014564">
    <property type="protein sequence ID" value="BAV95475.1"/>
    <property type="molecule type" value="Genomic_DNA"/>
</dbReference>
<reference evidence="1 2" key="1">
    <citation type="submission" date="2014-03" db="EMBL/GenBank/DDBJ databases">
        <title>complete genome sequence of Flavobacteriaceae bacterium JBKA-6.</title>
        <authorList>
            <person name="Takano T."/>
            <person name="Nakamura Y."/>
            <person name="Takuma S."/>
            <person name="Yasuike M."/>
            <person name="Matsuyama T."/>
            <person name="Sakai T."/>
            <person name="Fujiwara A."/>
            <person name="Kimoto K."/>
            <person name="Fukuda Y."/>
            <person name="Kondo H."/>
            <person name="Hirono I."/>
            <person name="Nakayasu C."/>
        </authorList>
    </citation>
    <scope>NUCLEOTIDE SEQUENCE [LARGE SCALE GENOMIC DNA]</scope>
    <source>
        <strain evidence="1 2">JBKA-6</strain>
    </source>
</reference>
<evidence type="ECO:0000313" key="2">
    <source>
        <dbReference type="Proteomes" id="UP000243197"/>
    </source>
</evidence>
<dbReference type="RefSeq" id="WP_096687279.1">
    <property type="nucleotide sequence ID" value="NZ_AP014564.1"/>
</dbReference>
<sequence>MIFFDQENGRLFYKNLVLYNKSNILTDVFPKLAEEIAKDKAGLIDINILLESFNYLGHGVFKEKSSDKAILAHPFFRKSLSHYNNFNSIFLDELVGLSDKKDVITKIKLDPDYIGFSPSFLQSFEFEYWWGPKYDDDISSIEVGLTVYKNDEYEKLYHNIDRTEFFWKSNNELHEFELEEVKDDPAPTLTDTYGCRYVHSIYNKDKSEFQHFDGAIRSYSTELMIERLDSKMTEFGRKSDYTKLFRVDGKLSLSSWKSLVTNYLQGNPEIYKYFNLPKPSVKHVQPEENEKSPLEKYIPYSISKNDGIRLLVSYHPKKDHGSKKRYVSIPDVIILEDGKHHDAIEYFTVEIKKALNRLGENLELPQGCVHTFPGDYYVNIPCIYHSTEDTQNLVDKTMEALNMIVKCLHERNNEEVLSFTLAWDVEDKEIRVCVIGHVEDLNTWLQSTESIPTERTLLKKWLKQQQEYCSSHGKPTTPPVLSEITQSNGVLYFKRRYTQDDVDLTRIIHSHTKID</sequence>
<dbReference type="KEGG" id="ise:JBKA6_1462"/>
<keyword evidence="2" id="KW-1185">Reference proteome</keyword>
<name>A0A1J1EC03_9FLAO</name>
<evidence type="ECO:0000313" key="1">
    <source>
        <dbReference type="EMBL" id="BAV95475.1"/>
    </source>
</evidence>
<dbReference type="Proteomes" id="UP000243197">
    <property type="component" value="Chromosome"/>
</dbReference>
<dbReference type="OrthoDB" id="8434905at2"/>